<evidence type="ECO:0000256" key="3">
    <source>
        <dbReference type="SAM" id="MobiDB-lite"/>
    </source>
</evidence>
<evidence type="ECO:0000256" key="1">
    <source>
        <dbReference type="PROSITE-ProRule" id="PRU00108"/>
    </source>
</evidence>
<feature type="compositionally biased region" description="Low complexity" evidence="3">
    <location>
        <begin position="228"/>
        <end position="244"/>
    </location>
</feature>
<sequence>MASIAPELAPFMKLMQEQQAQFREQLQKMYQLIARQEELTGRNPFAAPDPAAPNQSQSPPAIDQPAAASPGGPSSISETTPPPSASVPEPPPPKTAPPATITPRQGTRFSEEVEATLHAEFAKNHNLSKPEIHELAVRLELQDRQVSTFWTRQRTKLKKQQDASKGEDSDGDEPAEKRTGGRATRPGVASTTSSPGAAAPRRAAVVLDDDDDSQESSAFVGDEDSGRPTASSSKAPPATATASPPRTPSPPASSPAVPAPATATPPPPSPPPADTTDANLLEDGDGELLIDPETARNTAVNRDPPAAPAQRHGCRRRRNKLRRVSWPSEDRMAAYFSFASIRDDPEGPARDRTVAAQAAHERQLERELLTRRPTSASASGRPAAPPAPGPPPHGPHPAVYAAPLRAVAAIPWRQPADLVIEGEPPPPVVRDLASRHQLPTP</sequence>
<keyword evidence="6" id="KW-1185">Reference proteome</keyword>
<evidence type="ECO:0000313" key="5">
    <source>
        <dbReference type="EMBL" id="KAJ4454844.1"/>
    </source>
</evidence>
<dbReference type="Proteomes" id="UP001141327">
    <property type="component" value="Unassembled WGS sequence"/>
</dbReference>
<comment type="subcellular location">
    <subcellularLocation>
        <location evidence="1 2">Nucleus</location>
    </subcellularLocation>
</comment>
<dbReference type="Pfam" id="PF00046">
    <property type="entry name" value="Homeodomain"/>
    <property type="match status" value="1"/>
</dbReference>
<dbReference type="InterPro" id="IPR009057">
    <property type="entry name" value="Homeodomain-like_sf"/>
</dbReference>
<evidence type="ECO:0000259" key="4">
    <source>
        <dbReference type="PROSITE" id="PS50071"/>
    </source>
</evidence>
<evidence type="ECO:0000313" key="6">
    <source>
        <dbReference type="Proteomes" id="UP001141327"/>
    </source>
</evidence>
<feature type="domain" description="Homeobox" evidence="4">
    <location>
        <begin position="100"/>
        <end position="160"/>
    </location>
</feature>
<feature type="compositionally biased region" description="Basic and acidic residues" evidence="3">
    <location>
        <begin position="159"/>
        <end position="179"/>
    </location>
</feature>
<feature type="region of interest" description="Disordered" evidence="3">
    <location>
        <begin position="40"/>
        <end position="112"/>
    </location>
</feature>
<reference evidence="5" key="1">
    <citation type="journal article" date="2022" name="bioRxiv">
        <title>Genomics of Preaxostyla Flagellates Illuminates Evolutionary Transitions and the Path Towards Mitochondrial Loss.</title>
        <authorList>
            <person name="Novak L.V.F."/>
            <person name="Treitli S.C."/>
            <person name="Pyrih J."/>
            <person name="Halakuc P."/>
            <person name="Pipaliya S.V."/>
            <person name="Vacek V."/>
            <person name="Brzon O."/>
            <person name="Soukal P."/>
            <person name="Eme L."/>
            <person name="Dacks J.B."/>
            <person name="Karnkowska A."/>
            <person name="Elias M."/>
            <person name="Hampl V."/>
        </authorList>
    </citation>
    <scope>NUCLEOTIDE SEQUENCE</scope>
    <source>
        <strain evidence="5">RCP-MX</strain>
    </source>
</reference>
<dbReference type="SMART" id="SM00389">
    <property type="entry name" value="HOX"/>
    <property type="match status" value="1"/>
</dbReference>
<feature type="compositionally biased region" description="Basic and acidic residues" evidence="3">
    <location>
        <begin position="341"/>
        <end position="370"/>
    </location>
</feature>
<dbReference type="PROSITE" id="PS50071">
    <property type="entry name" value="HOMEOBOX_2"/>
    <property type="match status" value="1"/>
</dbReference>
<feature type="compositionally biased region" description="Low complexity" evidence="3">
    <location>
        <begin position="371"/>
        <end position="382"/>
    </location>
</feature>
<evidence type="ECO:0000256" key="2">
    <source>
        <dbReference type="RuleBase" id="RU000682"/>
    </source>
</evidence>
<comment type="caution">
    <text evidence="5">The sequence shown here is derived from an EMBL/GenBank/DDBJ whole genome shotgun (WGS) entry which is preliminary data.</text>
</comment>
<keyword evidence="1 2" id="KW-0238">DNA-binding</keyword>
<dbReference type="Gene3D" id="1.10.10.60">
    <property type="entry name" value="Homeodomain-like"/>
    <property type="match status" value="1"/>
</dbReference>
<dbReference type="EMBL" id="JAPMOS010000131">
    <property type="protein sequence ID" value="KAJ4454844.1"/>
    <property type="molecule type" value="Genomic_DNA"/>
</dbReference>
<feature type="region of interest" description="Disordered" evidence="3">
    <location>
        <begin position="145"/>
        <end position="327"/>
    </location>
</feature>
<feature type="compositionally biased region" description="Low complexity" evidence="3">
    <location>
        <begin position="189"/>
        <end position="206"/>
    </location>
</feature>
<feature type="compositionally biased region" description="Pro residues" evidence="3">
    <location>
        <begin position="383"/>
        <end position="395"/>
    </location>
</feature>
<dbReference type="InterPro" id="IPR001356">
    <property type="entry name" value="HD"/>
</dbReference>
<organism evidence="5 6">
    <name type="scientific">Paratrimastix pyriformis</name>
    <dbReference type="NCBI Taxonomy" id="342808"/>
    <lineage>
        <taxon>Eukaryota</taxon>
        <taxon>Metamonada</taxon>
        <taxon>Preaxostyla</taxon>
        <taxon>Paratrimastigidae</taxon>
        <taxon>Paratrimastix</taxon>
    </lineage>
</organism>
<dbReference type="SUPFAM" id="SSF46689">
    <property type="entry name" value="Homeodomain-like"/>
    <property type="match status" value="1"/>
</dbReference>
<feature type="compositionally biased region" description="Low complexity" evidence="3">
    <location>
        <begin position="44"/>
        <end position="79"/>
    </location>
</feature>
<keyword evidence="1 2" id="KW-0539">Nucleus</keyword>
<dbReference type="CDD" id="cd00086">
    <property type="entry name" value="homeodomain"/>
    <property type="match status" value="1"/>
</dbReference>
<feature type="region of interest" description="Disordered" evidence="3">
    <location>
        <begin position="418"/>
        <end position="441"/>
    </location>
</feature>
<feature type="compositionally biased region" description="Basic residues" evidence="3">
    <location>
        <begin position="312"/>
        <end position="323"/>
    </location>
</feature>
<gene>
    <name evidence="5" type="ORF">PAPYR_10353</name>
</gene>
<proteinExistence type="predicted"/>
<feature type="compositionally biased region" description="Pro residues" evidence="3">
    <location>
        <begin position="263"/>
        <end position="273"/>
    </location>
</feature>
<name>A0ABQ8U674_9EUKA</name>
<protein>
    <recommendedName>
        <fullName evidence="4">Homeobox domain-containing protein</fullName>
    </recommendedName>
</protein>
<feature type="region of interest" description="Disordered" evidence="3">
    <location>
        <begin position="339"/>
        <end position="399"/>
    </location>
</feature>
<feature type="DNA-binding region" description="Homeobox" evidence="1">
    <location>
        <begin position="102"/>
        <end position="161"/>
    </location>
</feature>
<feature type="compositionally biased region" description="Acidic residues" evidence="3">
    <location>
        <begin position="280"/>
        <end position="290"/>
    </location>
</feature>
<feature type="compositionally biased region" description="Pro residues" evidence="3">
    <location>
        <begin position="80"/>
        <end position="96"/>
    </location>
</feature>
<accession>A0ABQ8U674</accession>
<keyword evidence="1 2" id="KW-0371">Homeobox</keyword>